<dbReference type="HOGENOM" id="CLU_1160525_0_0_11"/>
<gene>
    <name evidence="2" type="ordered locus">Snas_2078</name>
</gene>
<reference evidence="2 3" key="1">
    <citation type="journal article" date="2009" name="Stand. Genomic Sci.">
        <title>Complete genome sequence of Stackebrandtia nassauensis type strain (LLR-40K-21).</title>
        <authorList>
            <person name="Munk C."/>
            <person name="Lapidus A."/>
            <person name="Copeland A."/>
            <person name="Jando M."/>
            <person name="Mayilraj S."/>
            <person name="Glavina Del Rio T."/>
            <person name="Nolan M."/>
            <person name="Chen F."/>
            <person name="Lucas S."/>
            <person name="Tice H."/>
            <person name="Cheng J.F."/>
            <person name="Han C."/>
            <person name="Detter J.C."/>
            <person name="Bruce D."/>
            <person name="Goodwin L."/>
            <person name="Chain P."/>
            <person name="Pitluck S."/>
            <person name="Goker M."/>
            <person name="Ovchinikova G."/>
            <person name="Pati A."/>
            <person name="Ivanova N."/>
            <person name="Mavromatis K."/>
            <person name="Chen A."/>
            <person name="Palaniappan K."/>
            <person name="Land M."/>
            <person name="Hauser L."/>
            <person name="Chang Y.J."/>
            <person name="Jeffries C.D."/>
            <person name="Bristow J."/>
            <person name="Eisen J.A."/>
            <person name="Markowitz V."/>
            <person name="Hugenholtz P."/>
            <person name="Kyrpides N.C."/>
            <person name="Klenk H.P."/>
        </authorList>
    </citation>
    <scope>NUCLEOTIDE SEQUENCE [LARGE SCALE GENOMIC DNA]</scope>
    <source>
        <strain evidence="3">DSM 44728 / CIP 108903 / NRRL B-16338 / NBRC 102104 / LLR-40K-21</strain>
    </source>
</reference>
<proteinExistence type="predicted"/>
<feature type="compositionally biased region" description="Basic residues" evidence="1">
    <location>
        <begin position="173"/>
        <end position="187"/>
    </location>
</feature>
<feature type="compositionally biased region" description="Basic residues" evidence="1">
    <location>
        <begin position="42"/>
        <end position="51"/>
    </location>
</feature>
<evidence type="ECO:0000313" key="3">
    <source>
        <dbReference type="Proteomes" id="UP000000844"/>
    </source>
</evidence>
<evidence type="ECO:0000256" key="1">
    <source>
        <dbReference type="SAM" id="MobiDB-lite"/>
    </source>
</evidence>
<keyword evidence="3" id="KW-1185">Reference proteome</keyword>
<evidence type="ECO:0000313" key="2">
    <source>
        <dbReference type="EMBL" id="ADD41772.1"/>
    </source>
</evidence>
<feature type="compositionally biased region" description="Basic and acidic residues" evidence="1">
    <location>
        <begin position="143"/>
        <end position="154"/>
    </location>
</feature>
<dbReference type="EMBL" id="CP001778">
    <property type="protein sequence ID" value="ADD41772.1"/>
    <property type="molecule type" value="Genomic_DNA"/>
</dbReference>
<protein>
    <submittedName>
        <fullName evidence="2">PE-PGRS family protein</fullName>
    </submittedName>
</protein>
<dbReference type="AlphaFoldDB" id="D3Q0N6"/>
<name>D3Q0N6_STANL</name>
<sequence>MGDRGRAFDRASGQPGLHGRTGVAGNAAGALGDPPGPVGHDRQRRPGRPRRLGGCPAVQRLRRRGLRNLGRPVRADRHRRPGDLVAGRHRHVHLPADRPARLRFHRRPGTQLDADRRVSRRPAAGPQRGQVHRRQGFADGDPGADRFGDPRADQRSAVADPAGQRQTADRRRGQLLRQRRRRQRRGPRGPGAALRRAGLEPVLQPRPPLGGRCFRGVLIRAPATSRSRSRGCRRIRRRS</sequence>
<feature type="region of interest" description="Disordered" evidence="1">
    <location>
        <begin position="1"/>
        <end position="204"/>
    </location>
</feature>
<dbReference type="KEGG" id="sna:Snas_2078"/>
<accession>D3Q0N6</accession>
<dbReference type="Proteomes" id="UP000000844">
    <property type="component" value="Chromosome"/>
</dbReference>
<organism evidence="2 3">
    <name type="scientific">Stackebrandtia nassauensis (strain DSM 44728 / CIP 108903 / NRRL B-16338 / NBRC 102104 / LLR-40K-21)</name>
    <dbReference type="NCBI Taxonomy" id="446470"/>
    <lineage>
        <taxon>Bacteria</taxon>
        <taxon>Bacillati</taxon>
        <taxon>Actinomycetota</taxon>
        <taxon>Actinomycetes</taxon>
        <taxon>Glycomycetales</taxon>
        <taxon>Glycomycetaceae</taxon>
        <taxon>Stackebrandtia</taxon>
    </lineage>
</organism>